<name>A0A858RNT7_9BACT</name>
<evidence type="ECO:0000256" key="1">
    <source>
        <dbReference type="SAM" id="SignalP"/>
    </source>
</evidence>
<accession>A0A858RNT7</accession>
<dbReference type="Proteomes" id="UP000501812">
    <property type="component" value="Chromosome"/>
</dbReference>
<gene>
    <name evidence="2" type="ORF">HHL09_20630</name>
</gene>
<feature type="chain" id="PRO_5032298783" description="HAF repeat-containing protein" evidence="1">
    <location>
        <begin position="19"/>
        <end position="330"/>
    </location>
</feature>
<evidence type="ECO:0000313" key="2">
    <source>
        <dbReference type="EMBL" id="QJE98088.1"/>
    </source>
</evidence>
<dbReference type="InterPro" id="IPR015943">
    <property type="entry name" value="WD40/YVTN_repeat-like_dom_sf"/>
</dbReference>
<keyword evidence="3" id="KW-1185">Reference proteome</keyword>
<proteinExistence type="predicted"/>
<dbReference type="KEGG" id="luo:HHL09_20630"/>
<dbReference type="RefSeq" id="WP_169456547.1">
    <property type="nucleotide sequence ID" value="NZ_CP051774.1"/>
</dbReference>
<feature type="signal peptide" evidence="1">
    <location>
        <begin position="1"/>
        <end position="18"/>
    </location>
</feature>
<dbReference type="Gene3D" id="2.130.10.10">
    <property type="entry name" value="YVTN repeat-like/Quinoprotein amine dehydrogenase"/>
    <property type="match status" value="1"/>
</dbReference>
<sequence>MRSFRCLPWFLFAHSLHAASIEALPIKDAVPYSAAEDGKIVVGGMYPNAFIWNLTDGIANPGHLQIPQSGPNNTTEAVGVSSDGRMVIGNSTAYGQTTQFTRAFVWTKKRGMRPLGGSKNTESHAWSISANGKLVVGTISSDRGQQAAVWRNGKLAKRFRFGTVGTVVSADGHWVAGFDGNAGDGGLFRWSKKTGVQDLDFSDGAFNYPQAMSDDGDAIVGQGSDSTPFRWTLESGIQSLGILREDDTGYATSVNADGSVVVGALSPTGAFIWTQKNGLRELKATLESDFSLDLTGWHLSGARWISSDGTIIIGHGILNGTARTWVVRLT</sequence>
<dbReference type="InterPro" id="IPR011044">
    <property type="entry name" value="Quino_amine_DH_bsu"/>
</dbReference>
<organism evidence="2 3">
    <name type="scientific">Luteolibacter luteus</name>
    <dbReference type="NCBI Taxonomy" id="2728835"/>
    <lineage>
        <taxon>Bacteria</taxon>
        <taxon>Pseudomonadati</taxon>
        <taxon>Verrucomicrobiota</taxon>
        <taxon>Verrucomicrobiia</taxon>
        <taxon>Verrucomicrobiales</taxon>
        <taxon>Verrucomicrobiaceae</taxon>
        <taxon>Luteolibacter</taxon>
    </lineage>
</organism>
<dbReference type="SUPFAM" id="SSF50969">
    <property type="entry name" value="YVTN repeat-like/Quinoprotein amine dehydrogenase"/>
    <property type="match status" value="1"/>
</dbReference>
<keyword evidence="1" id="KW-0732">Signal</keyword>
<evidence type="ECO:0008006" key="4">
    <source>
        <dbReference type="Google" id="ProtNLM"/>
    </source>
</evidence>
<protein>
    <recommendedName>
        <fullName evidence="4">HAF repeat-containing protein</fullName>
    </recommendedName>
</protein>
<reference evidence="2 3" key="1">
    <citation type="submission" date="2020-04" db="EMBL/GenBank/DDBJ databases">
        <title>Luteolibacter sp. G-1-1-1 isolated from soil.</title>
        <authorList>
            <person name="Dahal R.H."/>
        </authorList>
    </citation>
    <scope>NUCLEOTIDE SEQUENCE [LARGE SCALE GENOMIC DNA]</scope>
    <source>
        <strain evidence="2 3">G-1-1-1</strain>
    </source>
</reference>
<dbReference type="AlphaFoldDB" id="A0A858RNT7"/>
<evidence type="ECO:0000313" key="3">
    <source>
        <dbReference type="Proteomes" id="UP000501812"/>
    </source>
</evidence>
<dbReference type="EMBL" id="CP051774">
    <property type="protein sequence ID" value="QJE98088.1"/>
    <property type="molecule type" value="Genomic_DNA"/>
</dbReference>